<name>A0AAW7XE70_9GAMM</name>
<reference evidence="1" key="1">
    <citation type="submission" date="2023-07" db="EMBL/GenBank/DDBJ databases">
        <title>Genome content predicts the carbon catabolic preferences of heterotrophic bacteria.</title>
        <authorList>
            <person name="Gralka M."/>
        </authorList>
    </citation>
    <scope>NUCLEOTIDE SEQUENCE</scope>
    <source>
        <strain evidence="1">I2M16</strain>
    </source>
</reference>
<organism evidence="1 2">
    <name type="scientific">Neptunomonas phycophila</name>
    <dbReference type="NCBI Taxonomy" id="1572645"/>
    <lineage>
        <taxon>Bacteria</taxon>
        <taxon>Pseudomonadati</taxon>
        <taxon>Pseudomonadota</taxon>
        <taxon>Gammaproteobacteria</taxon>
        <taxon>Oceanospirillales</taxon>
        <taxon>Oceanospirillaceae</taxon>
        <taxon>Neptunomonas</taxon>
    </lineage>
</organism>
<comment type="caution">
    <text evidence="1">The sequence shown here is derived from an EMBL/GenBank/DDBJ whole genome shotgun (WGS) entry which is preliminary data.</text>
</comment>
<dbReference type="AlphaFoldDB" id="A0AAW7XE70"/>
<proteinExistence type="predicted"/>
<gene>
    <name evidence="1" type="ORF">Q4490_02900</name>
</gene>
<dbReference type="SUPFAM" id="SSF48452">
    <property type="entry name" value="TPR-like"/>
    <property type="match status" value="1"/>
</dbReference>
<dbReference type="RefSeq" id="WP_303548534.1">
    <property type="nucleotide sequence ID" value="NZ_JAUOPG010000002.1"/>
</dbReference>
<dbReference type="InterPro" id="IPR011990">
    <property type="entry name" value="TPR-like_helical_dom_sf"/>
</dbReference>
<evidence type="ECO:0008006" key="3">
    <source>
        <dbReference type="Google" id="ProtNLM"/>
    </source>
</evidence>
<evidence type="ECO:0000313" key="1">
    <source>
        <dbReference type="EMBL" id="MDO6452504.1"/>
    </source>
</evidence>
<evidence type="ECO:0000313" key="2">
    <source>
        <dbReference type="Proteomes" id="UP001169862"/>
    </source>
</evidence>
<sequence>MISIFKKKLSPETISTIKEQVISELEYEQYDLAFKSIQPLIKAQSNNEFAAESLIEIVEDGNLDVNDALDILNEVYESHQQNIRLVSSIGSALEYARNIDELNLPPPEHPLFEAVIQTLVEATNSGYGDEEEVILVGLSTATRMMARQHDELSLDSYRRLVDMHASDPANHYCLGLLCKTRGLFREGMESNKKGLELLEEPRESYLWNLGICATGAGDGETALNIWKQIGNKIEMGRFNLPEGGYPSCKVKLAEFPLAERSAGNDYPGQQETIWIERLSPCHGIIRSVLYQDLGVDYGDVVLIDGAPVTYHKYGDNEIPVFPHLSTLIRRDYQFFDFVATQEERGQIGAVSESLSSDSVVYVHTENFKILCSTCWRDPNNDHSEHTSEEKCIVRGRIAAAKTVESIELLKEIDTEMEQLQNCEIFAPLLCKQSGFDKRADVEQRRYNLLTENM</sequence>
<protein>
    <recommendedName>
        <fullName evidence="3">Tetratricopeptide repeat protein</fullName>
    </recommendedName>
</protein>
<dbReference type="EMBL" id="JAUOPG010000002">
    <property type="protein sequence ID" value="MDO6452504.1"/>
    <property type="molecule type" value="Genomic_DNA"/>
</dbReference>
<accession>A0AAW7XE70</accession>
<dbReference type="Gene3D" id="1.25.40.10">
    <property type="entry name" value="Tetratricopeptide repeat domain"/>
    <property type="match status" value="1"/>
</dbReference>
<dbReference type="Proteomes" id="UP001169862">
    <property type="component" value="Unassembled WGS sequence"/>
</dbReference>